<dbReference type="OrthoDB" id="1927500at2759"/>
<dbReference type="InterPro" id="IPR050823">
    <property type="entry name" value="Plant_Ser_Thr_Prot_Kinase"/>
</dbReference>
<dbReference type="InterPro" id="IPR011009">
    <property type="entry name" value="Kinase-like_dom_sf"/>
</dbReference>
<reference evidence="2" key="1">
    <citation type="journal article" date="2023" name="Plant J.">
        <title>The genome of the king protea, Protea cynaroides.</title>
        <authorList>
            <person name="Chang J."/>
            <person name="Duong T.A."/>
            <person name="Schoeman C."/>
            <person name="Ma X."/>
            <person name="Roodt D."/>
            <person name="Barker N."/>
            <person name="Li Z."/>
            <person name="Van de Peer Y."/>
            <person name="Mizrachi E."/>
        </authorList>
    </citation>
    <scope>NUCLEOTIDE SEQUENCE</scope>
    <source>
        <tissue evidence="2">Young leaves</tissue>
    </source>
</reference>
<organism evidence="2 3">
    <name type="scientific">Protea cynaroides</name>
    <dbReference type="NCBI Taxonomy" id="273540"/>
    <lineage>
        <taxon>Eukaryota</taxon>
        <taxon>Viridiplantae</taxon>
        <taxon>Streptophyta</taxon>
        <taxon>Embryophyta</taxon>
        <taxon>Tracheophyta</taxon>
        <taxon>Spermatophyta</taxon>
        <taxon>Magnoliopsida</taxon>
        <taxon>Proteales</taxon>
        <taxon>Proteaceae</taxon>
        <taxon>Protea</taxon>
    </lineage>
</organism>
<dbReference type="Proteomes" id="UP001141806">
    <property type="component" value="Unassembled WGS sequence"/>
</dbReference>
<comment type="caution">
    <text evidence="2">The sequence shown here is derived from an EMBL/GenBank/DDBJ whole genome shotgun (WGS) entry which is preliminary data.</text>
</comment>
<proteinExistence type="predicted"/>
<dbReference type="SUPFAM" id="SSF56112">
    <property type="entry name" value="Protein kinase-like (PK-like)"/>
    <property type="match status" value="1"/>
</dbReference>
<dbReference type="InterPro" id="IPR008271">
    <property type="entry name" value="Ser/Thr_kinase_AS"/>
</dbReference>
<dbReference type="PROSITE" id="PS00108">
    <property type="entry name" value="PROTEIN_KINASE_ST"/>
    <property type="match status" value="1"/>
</dbReference>
<dbReference type="Pfam" id="PF00069">
    <property type="entry name" value="Pkinase"/>
    <property type="match status" value="1"/>
</dbReference>
<dbReference type="Gene3D" id="1.10.510.10">
    <property type="entry name" value="Transferase(Phosphotransferase) domain 1"/>
    <property type="match status" value="1"/>
</dbReference>
<name>A0A9Q0GW77_9MAGN</name>
<dbReference type="InterPro" id="IPR000719">
    <property type="entry name" value="Prot_kinase_dom"/>
</dbReference>
<dbReference type="GO" id="GO:0005524">
    <property type="term" value="F:ATP binding"/>
    <property type="evidence" value="ECO:0007669"/>
    <property type="project" value="InterPro"/>
</dbReference>
<sequence>MGNRLDAHWRVDNAHSSQTASASGALKVTTKTTSTSAGYSLSVPSYSEKSIVFLQREDLVMFSKDGLISTPMLPQSLDLEWLLLSRSLSQKDSKATRISWYLTEVNYLGQLHHPNLVKLFGGGQPLSWAIRIKVAIGAARGLSFLRDAESQVIYRDFKASNILLDSEFNAKLCDFGLAKAGPTGDKTHVSTQVMGTRGYAAPEYVATEVTGSSVMWCSSPWSLPRNSFFIIRLHSPEHFVVLLMCLVFLLENGINMHAAYKHLFIPLHRQHID</sequence>
<gene>
    <name evidence="2" type="ORF">NE237_011517</name>
</gene>
<evidence type="ECO:0000313" key="3">
    <source>
        <dbReference type="Proteomes" id="UP001141806"/>
    </source>
</evidence>
<protein>
    <recommendedName>
        <fullName evidence="1">Protein kinase domain-containing protein</fullName>
    </recommendedName>
</protein>
<accession>A0A9Q0GW77</accession>
<dbReference type="PROSITE" id="PS50011">
    <property type="entry name" value="PROTEIN_KINASE_DOM"/>
    <property type="match status" value="1"/>
</dbReference>
<dbReference type="GO" id="GO:0004672">
    <property type="term" value="F:protein kinase activity"/>
    <property type="evidence" value="ECO:0007669"/>
    <property type="project" value="InterPro"/>
</dbReference>
<dbReference type="AlphaFoldDB" id="A0A9Q0GW77"/>
<evidence type="ECO:0000259" key="1">
    <source>
        <dbReference type="PROSITE" id="PS50011"/>
    </source>
</evidence>
<keyword evidence="3" id="KW-1185">Reference proteome</keyword>
<evidence type="ECO:0000313" key="2">
    <source>
        <dbReference type="EMBL" id="KAJ4954734.1"/>
    </source>
</evidence>
<dbReference type="EMBL" id="JAMYWD010000011">
    <property type="protein sequence ID" value="KAJ4954734.1"/>
    <property type="molecule type" value="Genomic_DNA"/>
</dbReference>
<dbReference type="PANTHER" id="PTHR45621">
    <property type="entry name" value="OS01G0588500 PROTEIN-RELATED"/>
    <property type="match status" value="1"/>
</dbReference>
<feature type="domain" description="Protein kinase" evidence="1">
    <location>
        <begin position="1"/>
        <end position="273"/>
    </location>
</feature>